<dbReference type="NCBIfam" id="NF004651">
    <property type="entry name" value="PRK05996.1"/>
    <property type="match status" value="1"/>
</dbReference>
<gene>
    <name evidence="11" type="ordered locus">Hden_3091</name>
</gene>
<dbReference type="Proteomes" id="UP000002033">
    <property type="component" value="Chromosome"/>
</dbReference>
<organism evidence="11 12">
    <name type="scientific">Hyphomicrobium denitrificans (strain ATCC 51888 / DSM 1869 / NCIMB 11706 / TK 0415)</name>
    <dbReference type="NCBI Taxonomy" id="582899"/>
    <lineage>
        <taxon>Bacteria</taxon>
        <taxon>Pseudomonadati</taxon>
        <taxon>Pseudomonadota</taxon>
        <taxon>Alphaproteobacteria</taxon>
        <taxon>Hyphomicrobiales</taxon>
        <taxon>Hyphomicrobiaceae</taxon>
        <taxon>Hyphomicrobium</taxon>
    </lineage>
</organism>
<keyword evidence="4 9" id="KW-0812">Transmembrane</keyword>
<proteinExistence type="inferred from homology"/>
<comment type="similarity">
    <text evidence="2">Belongs to the MotB family.</text>
</comment>
<dbReference type="RefSeq" id="WP_013217045.1">
    <property type="nucleotide sequence ID" value="NC_014313.1"/>
</dbReference>
<name>D8JW07_HYPDA</name>
<feature type="compositionally biased region" description="Polar residues" evidence="8">
    <location>
        <begin position="166"/>
        <end position="181"/>
    </location>
</feature>
<keyword evidence="6 7" id="KW-0472">Membrane</keyword>
<dbReference type="Gene3D" id="3.30.1330.60">
    <property type="entry name" value="OmpA-like domain"/>
    <property type="match status" value="1"/>
</dbReference>
<dbReference type="Pfam" id="PF00691">
    <property type="entry name" value="OmpA"/>
    <property type="match status" value="1"/>
</dbReference>
<feature type="compositionally biased region" description="Basic and acidic residues" evidence="8">
    <location>
        <begin position="92"/>
        <end position="101"/>
    </location>
</feature>
<dbReference type="EMBL" id="CP002083">
    <property type="protein sequence ID" value="ADJ24886.1"/>
    <property type="molecule type" value="Genomic_DNA"/>
</dbReference>
<evidence type="ECO:0000256" key="6">
    <source>
        <dbReference type="ARBA" id="ARBA00023136"/>
    </source>
</evidence>
<keyword evidence="3" id="KW-1003">Cell membrane</keyword>
<evidence type="ECO:0000256" key="4">
    <source>
        <dbReference type="ARBA" id="ARBA00022692"/>
    </source>
</evidence>
<evidence type="ECO:0000256" key="2">
    <source>
        <dbReference type="ARBA" id="ARBA00008914"/>
    </source>
</evidence>
<dbReference type="SUPFAM" id="SSF103088">
    <property type="entry name" value="OmpA-like"/>
    <property type="match status" value="1"/>
</dbReference>
<dbReference type="PROSITE" id="PS51123">
    <property type="entry name" value="OMPA_2"/>
    <property type="match status" value="1"/>
</dbReference>
<comment type="subcellular location">
    <subcellularLocation>
        <location evidence="1">Cell membrane</location>
        <topology evidence="1">Single-pass membrane protein</topology>
    </subcellularLocation>
</comment>
<feature type="region of interest" description="Disordered" evidence="8">
    <location>
        <begin position="92"/>
        <end position="145"/>
    </location>
</feature>
<dbReference type="InterPro" id="IPR025713">
    <property type="entry name" value="MotB-like_N_dom"/>
</dbReference>
<dbReference type="InterPro" id="IPR050330">
    <property type="entry name" value="Bact_OuterMem_StrucFunc"/>
</dbReference>
<dbReference type="PANTHER" id="PTHR30329:SF21">
    <property type="entry name" value="LIPOPROTEIN YIAD-RELATED"/>
    <property type="match status" value="1"/>
</dbReference>
<dbReference type="AlphaFoldDB" id="D8JW07"/>
<evidence type="ECO:0000313" key="11">
    <source>
        <dbReference type="EMBL" id="ADJ24886.1"/>
    </source>
</evidence>
<evidence type="ECO:0000256" key="5">
    <source>
        <dbReference type="ARBA" id="ARBA00022989"/>
    </source>
</evidence>
<feature type="compositionally biased region" description="Low complexity" evidence="8">
    <location>
        <begin position="194"/>
        <end position="204"/>
    </location>
</feature>
<evidence type="ECO:0000256" key="8">
    <source>
        <dbReference type="SAM" id="MobiDB-lite"/>
    </source>
</evidence>
<feature type="region of interest" description="Disordered" evidence="8">
    <location>
        <begin position="253"/>
        <end position="273"/>
    </location>
</feature>
<dbReference type="InterPro" id="IPR036737">
    <property type="entry name" value="OmpA-like_sf"/>
</dbReference>
<dbReference type="GO" id="GO:0005886">
    <property type="term" value="C:plasma membrane"/>
    <property type="evidence" value="ECO:0007669"/>
    <property type="project" value="UniProtKB-SubCell"/>
</dbReference>
<evidence type="ECO:0000256" key="9">
    <source>
        <dbReference type="SAM" id="Phobius"/>
    </source>
</evidence>
<feature type="domain" description="OmpA-like" evidence="10">
    <location>
        <begin position="305"/>
        <end position="423"/>
    </location>
</feature>
<evidence type="ECO:0000313" key="12">
    <source>
        <dbReference type="Proteomes" id="UP000002033"/>
    </source>
</evidence>
<sequence length="424" mass="45441">MSNGQEDVSSQPLVIVRRRRSHDEEHHGGVWKIAYADFMTAMMAFFLVMWLINAADKKTIVQVAAYFNPMRLTDRFEAPKGLEDLNEIDAKQNEEKSEKGLSQHPDQAQKLSAPKASKANIGEAMDEEAQKRSASAGGKSAEAQKEEALFDNPGQLLDKLADEAKASQSMTAASPLDSSISDPFDRADRRSGKSSAAQRSASQPNPAPAAPPAATAKASPPPSGVEGKDAAKNARALEAQDTKQAATALNAKDQNHAANAPKPSDAADVADEAKAKKLQDDISSALAKGSRAAPEIEVKATSEGLLVSLLDGADFGMFEVGSAKPRPALVLAMSKVGDVLKSLPGSIVVRGHTDSRAYKNGNYDNWRLSAARAQMAYYMLVRGGIAETRFAAIEGRADRDPKIPSNREAPENRRIDILIKEVKK</sequence>
<feature type="transmembrane region" description="Helical" evidence="9">
    <location>
        <begin position="33"/>
        <end position="52"/>
    </location>
</feature>
<evidence type="ECO:0000256" key="3">
    <source>
        <dbReference type="ARBA" id="ARBA00022475"/>
    </source>
</evidence>
<keyword evidence="5 9" id="KW-1133">Transmembrane helix</keyword>
<dbReference type="KEGG" id="hdn:Hden_3091"/>
<evidence type="ECO:0000256" key="7">
    <source>
        <dbReference type="PROSITE-ProRule" id="PRU00473"/>
    </source>
</evidence>
<dbReference type="HOGENOM" id="CLU_016890_3_3_5"/>
<evidence type="ECO:0000256" key="1">
    <source>
        <dbReference type="ARBA" id="ARBA00004162"/>
    </source>
</evidence>
<dbReference type="PANTHER" id="PTHR30329">
    <property type="entry name" value="STATOR ELEMENT OF FLAGELLAR MOTOR COMPLEX"/>
    <property type="match status" value="1"/>
</dbReference>
<dbReference type="Pfam" id="PF13677">
    <property type="entry name" value="MotB_plug"/>
    <property type="match status" value="1"/>
</dbReference>
<feature type="region of interest" description="Disordered" evidence="8">
    <location>
        <begin position="163"/>
        <end position="234"/>
    </location>
</feature>
<evidence type="ECO:0000259" key="10">
    <source>
        <dbReference type="PROSITE" id="PS51123"/>
    </source>
</evidence>
<dbReference type="CDD" id="cd07185">
    <property type="entry name" value="OmpA_C-like"/>
    <property type="match status" value="1"/>
</dbReference>
<dbReference type="STRING" id="582899.Hden_3091"/>
<keyword evidence="12" id="KW-1185">Reference proteome</keyword>
<dbReference type="OrthoDB" id="7170686at2"/>
<reference evidence="12" key="1">
    <citation type="journal article" date="2011" name="J. Bacteriol.">
        <title>Genome sequences of eight morphologically diverse alphaproteobacteria.</title>
        <authorList>
            <consortium name="US DOE Joint Genome Institute"/>
            <person name="Brown P.J."/>
            <person name="Kysela D.T."/>
            <person name="Buechlein A."/>
            <person name="Hemmerich C."/>
            <person name="Brun Y.V."/>
        </authorList>
    </citation>
    <scope>NUCLEOTIDE SEQUENCE [LARGE SCALE GENOMIC DNA]</scope>
    <source>
        <strain evidence="12">ATCC 51888 / DSM 1869 / NCIB 11706 / TK 0415</strain>
    </source>
</reference>
<dbReference type="eggNOG" id="COG1360">
    <property type="taxonomic scope" value="Bacteria"/>
</dbReference>
<dbReference type="InterPro" id="IPR006665">
    <property type="entry name" value="OmpA-like"/>
</dbReference>
<protein>
    <submittedName>
        <fullName evidence="11">OmpA/MotB domain protein</fullName>
    </submittedName>
</protein>
<accession>D8JW07</accession>